<dbReference type="Proteomes" id="UP000242886">
    <property type="component" value="Chromosome SDENCHOL"/>
</dbReference>
<dbReference type="SUPFAM" id="SSF82057">
    <property type="entry name" value="Prokaryotic SH3-related domain"/>
    <property type="match status" value="1"/>
</dbReference>
<dbReference type="AlphaFoldDB" id="A0A7Z7MUF2"/>
<protein>
    <recommendedName>
        <fullName evidence="6">Alkylphosphonate utilization protein</fullName>
    </recommendedName>
</protein>
<dbReference type="SUPFAM" id="SSF57783">
    <property type="entry name" value="Zinc beta-ribbon"/>
    <property type="match status" value="1"/>
</dbReference>
<dbReference type="Gene3D" id="2.30.30.40">
    <property type="entry name" value="SH3 Domains"/>
    <property type="match status" value="1"/>
</dbReference>
<dbReference type="InterPro" id="IPR004624">
    <property type="entry name" value="YjdM"/>
</dbReference>
<evidence type="ECO:0000259" key="2">
    <source>
        <dbReference type="Pfam" id="PF03831"/>
    </source>
</evidence>
<reference evidence="4" key="1">
    <citation type="submission" date="2017-03" db="EMBL/GenBank/DDBJ databases">
        <authorList>
            <consortium name="AG Boll"/>
        </authorList>
    </citation>
    <scope>NUCLEOTIDE SEQUENCE [LARGE SCALE GENOMIC DNA]</scope>
    <source>
        <strain evidence="4">Chol</strain>
    </source>
</reference>
<dbReference type="Pfam" id="PF08274">
    <property type="entry name" value="Zn_Ribbon_YjdM"/>
    <property type="match status" value="1"/>
</dbReference>
<evidence type="ECO:0000256" key="1">
    <source>
        <dbReference type="ARBA" id="ARBA00009248"/>
    </source>
</evidence>
<evidence type="ECO:0008006" key="6">
    <source>
        <dbReference type="Google" id="ProtNLM"/>
    </source>
</evidence>
<comment type="similarity">
    <text evidence="1">Belongs to the YjdM family.</text>
</comment>
<dbReference type="NCBIfam" id="TIGR00686">
    <property type="entry name" value="phnA"/>
    <property type="match status" value="1"/>
</dbReference>
<dbReference type="InterPro" id="IPR013987">
    <property type="entry name" value="YjdM_N"/>
</dbReference>
<feature type="domain" description="Protein YjdM C-terminal" evidence="2">
    <location>
        <begin position="49"/>
        <end position="115"/>
    </location>
</feature>
<dbReference type="PANTHER" id="PTHR30305">
    <property type="entry name" value="PROTEIN YJDM-RELATED"/>
    <property type="match status" value="1"/>
</dbReference>
<dbReference type="EMBL" id="LT837803">
    <property type="protein sequence ID" value="SMB22511.1"/>
    <property type="molecule type" value="Genomic_DNA"/>
</dbReference>
<dbReference type="FunFam" id="2.30.30.40:FF:000013">
    <property type="entry name" value="Alkylphosphonate utilization protein PhnA"/>
    <property type="match status" value="1"/>
</dbReference>
<evidence type="ECO:0000313" key="4">
    <source>
        <dbReference type="EMBL" id="SMB22511.1"/>
    </source>
</evidence>
<keyword evidence="5" id="KW-1185">Reference proteome</keyword>
<organism evidence="4 5">
    <name type="scientific">Sterolibacterium denitrificans</name>
    <dbReference type="NCBI Taxonomy" id="157592"/>
    <lineage>
        <taxon>Bacteria</taxon>
        <taxon>Pseudomonadati</taxon>
        <taxon>Pseudomonadota</taxon>
        <taxon>Betaproteobacteria</taxon>
        <taxon>Nitrosomonadales</taxon>
        <taxon>Sterolibacteriaceae</taxon>
        <taxon>Sterolibacterium</taxon>
    </lineage>
</organism>
<gene>
    <name evidence="4" type="primary">phnA</name>
    <name evidence="4" type="ORF">SDENCHOL_10610</name>
</gene>
<evidence type="ECO:0000313" key="5">
    <source>
        <dbReference type="Proteomes" id="UP000242886"/>
    </source>
</evidence>
<dbReference type="Pfam" id="PF03831">
    <property type="entry name" value="YjdM"/>
    <property type="match status" value="1"/>
</dbReference>
<evidence type="ECO:0000259" key="3">
    <source>
        <dbReference type="Pfam" id="PF08274"/>
    </source>
</evidence>
<sequence length="115" mass="12469">MSTLPPCPHCRSEFTYEDVGLLICPECAHEWRRETAADAASGETARVWRDAHGTPLSDGDTVTLIKDLKVKGSSLTIKVGTKVKGIRLVEGDHDIDCKIDGVGAMSLKSEFVKKA</sequence>
<dbReference type="Gene3D" id="2.20.25.10">
    <property type="match status" value="1"/>
</dbReference>
<feature type="domain" description="Protein YjdM N-terminal" evidence="3">
    <location>
        <begin position="3"/>
        <end position="31"/>
    </location>
</feature>
<dbReference type="RefSeq" id="WP_154715996.1">
    <property type="nucleotide sequence ID" value="NZ_LT837803.1"/>
</dbReference>
<dbReference type="PANTHER" id="PTHR30305:SF3">
    <property type="entry name" value="PROTEIN YJDM"/>
    <property type="match status" value="1"/>
</dbReference>
<name>A0A7Z7MUF2_9PROT</name>
<accession>A0A7Z7MUF2</accession>
<proteinExistence type="inferred from homology"/>
<dbReference type="InterPro" id="IPR013988">
    <property type="entry name" value="YjdM_C"/>
</dbReference>